<feature type="signal peptide" evidence="1">
    <location>
        <begin position="1"/>
        <end position="23"/>
    </location>
</feature>
<dbReference type="OrthoDB" id="5582002at2759"/>
<evidence type="ECO:0008006" key="4">
    <source>
        <dbReference type="Google" id="ProtNLM"/>
    </source>
</evidence>
<evidence type="ECO:0000313" key="3">
    <source>
        <dbReference type="Proteomes" id="UP000521943"/>
    </source>
</evidence>
<keyword evidence="3" id="KW-1185">Reference proteome</keyword>
<dbReference type="AlphaFoldDB" id="A0A8H6HCQ5"/>
<dbReference type="Proteomes" id="UP000521943">
    <property type="component" value="Unassembled WGS sequence"/>
</dbReference>
<protein>
    <recommendedName>
        <fullName evidence="4">Hydrophobic seed protein domain-containing protein</fullName>
    </recommendedName>
</protein>
<accession>A0A8H6HCQ5</accession>
<gene>
    <name evidence="2" type="ORF">DFP72DRAFT_827162</name>
</gene>
<sequence>ALKFCLVLDITILGLPGCQKATAQITEADCPIELPINVVKAPHFLCPSPIALLLNTISSS</sequence>
<evidence type="ECO:0000256" key="1">
    <source>
        <dbReference type="SAM" id="SignalP"/>
    </source>
</evidence>
<keyword evidence="1" id="KW-0732">Signal</keyword>
<feature type="non-terminal residue" evidence="2">
    <location>
        <position position="1"/>
    </location>
</feature>
<reference evidence="2 3" key="1">
    <citation type="submission" date="2020-07" db="EMBL/GenBank/DDBJ databases">
        <title>Comparative genomics of pyrophilous fungi reveals a link between fire events and developmental genes.</title>
        <authorList>
            <consortium name="DOE Joint Genome Institute"/>
            <person name="Steindorff A.S."/>
            <person name="Carver A."/>
            <person name="Calhoun S."/>
            <person name="Stillman K."/>
            <person name="Liu H."/>
            <person name="Lipzen A."/>
            <person name="Pangilinan J."/>
            <person name="Labutti K."/>
            <person name="Bruns T.D."/>
            <person name="Grigoriev I.V."/>
        </authorList>
    </citation>
    <scope>NUCLEOTIDE SEQUENCE [LARGE SCALE GENOMIC DNA]</scope>
    <source>
        <strain evidence="2 3">CBS 144469</strain>
    </source>
</reference>
<dbReference type="EMBL" id="JACGCI010000136">
    <property type="protein sequence ID" value="KAF6743782.1"/>
    <property type="molecule type" value="Genomic_DNA"/>
</dbReference>
<feature type="chain" id="PRO_5034094601" description="Hydrophobic seed protein domain-containing protein" evidence="1">
    <location>
        <begin position="24"/>
        <end position="60"/>
    </location>
</feature>
<evidence type="ECO:0000313" key="2">
    <source>
        <dbReference type="EMBL" id="KAF6743782.1"/>
    </source>
</evidence>
<name>A0A8H6HCQ5_9AGAR</name>
<proteinExistence type="predicted"/>
<comment type="caution">
    <text evidence="2">The sequence shown here is derived from an EMBL/GenBank/DDBJ whole genome shotgun (WGS) entry which is preliminary data.</text>
</comment>
<organism evidence="2 3">
    <name type="scientific">Ephemerocybe angulata</name>
    <dbReference type="NCBI Taxonomy" id="980116"/>
    <lineage>
        <taxon>Eukaryota</taxon>
        <taxon>Fungi</taxon>
        <taxon>Dikarya</taxon>
        <taxon>Basidiomycota</taxon>
        <taxon>Agaricomycotina</taxon>
        <taxon>Agaricomycetes</taxon>
        <taxon>Agaricomycetidae</taxon>
        <taxon>Agaricales</taxon>
        <taxon>Agaricineae</taxon>
        <taxon>Psathyrellaceae</taxon>
        <taxon>Ephemerocybe</taxon>
    </lineage>
</organism>